<dbReference type="InterPro" id="IPR012340">
    <property type="entry name" value="NA-bd_OB-fold"/>
</dbReference>
<dbReference type="CDD" id="cd11363">
    <property type="entry name" value="RNase_PH_PNPase_1"/>
    <property type="match status" value="1"/>
</dbReference>
<gene>
    <name evidence="7" type="primary">pnp</name>
    <name evidence="10" type="ORF">SAMN05216273_12428</name>
</gene>
<dbReference type="InterPro" id="IPR015847">
    <property type="entry name" value="ExoRNase_PH_dom2"/>
</dbReference>
<dbReference type="SUPFAM" id="SSF46915">
    <property type="entry name" value="Polynucleotide phosphorylase/guanosine pentaphosphate synthase (PNPase/GPSI), domain 3"/>
    <property type="match status" value="1"/>
</dbReference>
<dbReference type="EMBL" id="FNHD01000024">
    <property type="protein sequence ID" value="SDM34242.1"/>
    <property type="molecule type" value="Genomic_DNA"/>
</dbReference>
<dbReference type="Pfam" id="PF00013">
    <property type="entry name" value="KH_1"/>
    <property type="match status" value="1"/>
</dbReference>
<dbReference type="Pfam" id="PF01138">
    <property type="entry name" value="RNase_PH"/>
    <property type="match status" value="2"/>
</dbReference>
<dbReference type="CDD" id="cd11364">
    <property type="entry name" value="RNase_PH_PNPase_2"/>
    <property type="match status" value="1"/>
</dbReference>
<evidence type="ECO:0000256" key="1">
    <source>
        <dbReference type="ARBA" id="ARBA00007404"/>
    </source>
</evidence>
<evidence type="ECO:0000256" key="3">
    <source>
        <dbReference type="ARBA" id="ARBA00022679"/>
    </source>
</evidence>
<evidence type="ECO:0000256" key="7">
    <source>
        <dbReference type="HAMAP-Rule" id="MF_01595"/>
    </source>
</evidence>
<dbReference type="InterPro" id="IPR004087">
    <property type="entry name" value="KH_dom"/>
</dbReference>
<dbReference type="Pfam" id="PF00575">
    <property type="entry name" value="S1"/>
    <property type="match status" value="1"/>
</dbReference>
<feature type="region of interest" description="Disordered" evidence="8">
    <location>
        <begin position="697"/>
        <end position="741"/>
    </location>
</feature>
<feature type="compositionally biased region" description="Basic and acidic residues" evidence="8">
    <location>
        <begin position="706"/>
        <end position="741"/>
    </location>
</feature>
<dbReference type="SMART" id="SM00316">
    <property type="entry name" value="S1"/>
    <property type="match status" value="1"/>
</dbReference>
<keyword evidence="4 7" id="KW-0548">Nucleotidyltransferase</keyword>
<dbReference type="PROSITE" id="PS50126">
    <property type="entry name" value="S1"/>
    <property type="match status" value="1"/>
</dbReference>
<keyword evidence="7" id="KW-0479">Metal-binding</keyword>
<evidence type="ECO:0000313" key="11">
    <source>
        <dbReference type="Proteomes" id="UP000199242"/>
    </source>
</evidence>
<evidence type="ECO:0000256" key="5">
    <source>
        <dbReference type="ARBA" id="ARBA00022842"/>
    </source>
</evidence>
<evidence type="ECO:0000259" key="9">
    <source>
        <dbReference type="PROSITE" id="PS50126"/>
    </source>
</evidence>
<dbReference type="CDD" id="cd02393">
    <property type="entry name" value="KH-I_PNPase"/>
    <property type="match status" value="1"/>
</dbReference>
<sequence>MSIPQAITEMITLADGREITIETGKLAKQADGSVVVKMGGTMLLATVVANKEANPGVDFLPLTVDYREKFYAGGKIPGNFFRREARPSDQEILTMRLVDRVLRPLFPEDFHAEVQVMISLISYDGQSIPDDLAGLAASSAIAITDIPFNGPMSEVRVVRIDGKLSINPNFEDLKNSDLDIMVGATKDSIVMVEGEMKEITEAEMLEAINFAHAEIKKQVEAQERLAEKVGKAFPKREYSHEVHDEDIREKVWKETYDKVYEVAKTPSGKEERHEKFKAVLDEFLSQYVDNPEELERVTPFAKVYYHDVEKEAMRQMILNDKIRLDGRDPETIRPIWSEIDYLPGAHGSAIFTRGETQSLTAVTLGSIKDANMVDSVMTQHDERFFLHYNFPPFSTGEARPLRGTSRREVGHGNLAQRALANMIPEENPYTIRIVSDILESNGSSSMATVCAGTLALMDAGIQIVKPVSGIAMGLVTDVKTGKYTVLSDILGDEDHLGDMDFKVTGTADGITACQMDIKIQGLSMDIMEKALLQAREGRIHILNKITETIAEPREDVKPHAPKMVMMEIPKDFIGAVIGPGGKIIQQMQKDTDTVIAIEEVGEIGRIEISGVSREKINEAIAKINEITFVPVVGEVYKGKVVKVMDFGAFVAIAKGTEGLLHISEIEWKRLDKVPYAEGDEVEVKFMGYDDRKKMKLSRKVLLPRPPRPEKKEGEQRGLKPEGKVNPEGKDKPGEHKPLNEA</sequence>
<reference evidence="10 11" key="1">
    <citation type="submission" date="2016-10" db="EMBL/GenBank/DDBJ databases">
        <authorList>
            <person name="Varghese N."/>
            <person name="Submissions S."/>
        </authorList>
    </citation>
    <scope>NUCLEOTIDE SEQUENCE [LARGE SCALE GENOMIC DNA]</scope>
    <source>
        <strain evidence="10 11">CGMCC 1.10941</strain>
    </source>
</reference>
<comment type="caution">
    <text evidence="10">The sequence shown here is derived from an EMBL/GenBank/DDBJ whole genome shotgun (WGS) entry which is preliminary data.</text>
</comment>
<dbReference type="InterPro" id="IPR036456">
    <property type="entry name" value="PNPase_PH_RNA-bd_sf"/>
</dbReference>
<keyword evidence="5 7" id="KW-0460">Magnesium</keyword>
<feature type="binding site" evidence="7">
    <location>
        <position position="500"/>
    </location>
    <ligand>
        <name>Mg(2+)</name>
        <dbReference type="ChEBI" id="CHEBI:18420"/>
    </ligand>
</feature>
<comment type="cofactor">
    <cofactor evidence="7">
        <name>Mg(2+)</name>
        <dbReference type="ChEBI" id="CHEBI:18420"/>
    </cofactor>
</comment>
<dbReference type="InterPro" id="IPR027408">
    <property type="entry name" value="PNPase/RNase_PH_dom_sf"/>
</dbReference>
<keyword evidence="11" id="KW-1185">Reference proteome</keyword>
<feature type="domain" description="S1 motif" evidence="9">
    <location>
        <begin position="633"/>
        <end position="699"/>
    </location>
</feature>
<dbReference type="InterPro" id="IPR012162">
    <property type="entry name" value="PNPase"/>
</dbReference>
<dbReference type="SUPFAM" id="SSF55666">
    <property type="entry name" value="Ribonuclease PH domain 2-like"/>
    <property type="match status" value="2"/>
</dbReference>
<dbReference type="Gene3D" id="2.40.50.140">
    <property type="entry name" value="Nucleic acid-binding proteins"/>
    <property type="match status" value="1"/>
</dbReference>
<dbReference type="PROSITE" id="PS50084">
    <property type="entry name" value="KH_TYPE_1"/>
    <property type="match status" value="1"/>
</dbReference>
<dbReference type="SUPFAM" id="SSF54211">
    <property type="entry name" value="Ribosomal protein S5 domain 2-like"/>
    <property type="match status" value="2"/>
</dbReference>
<dbReference type="InterPro" id="IPR001247">
    <property type="entry name" value="ExoRNase_PH_dom1"/>
</dbReference>
<dbReference type="SMART" id="SM00322">
    <property type="entry name" value="KH"/>
    <property type="match status" value="1"/>
</dbReference>
<name>A0ABY0R2Z2_9FLAO</name>
<dbReference type="Gene3D" id="3.30.1370.10">
    <property type="entry name" value="K Homology domain, type 1"/>
    <property type="match status" value="1"/>
</dbReference>
<dbReference type="InterPro" id="IPR015848">
    <property type="entry name" value="PNPase_PH_RNA-bd_bac/org-type"/>
</dbReference>
<dbReference type="InterPro" id="IPR036612">
    <property type="entry name" value="KH_dom_type_1_sf"/>
</dbReference>
<comment type="subcellular location">
    <subcellularLocation>
        <location evidence="7">Cytoplasm</location>
    </subcellularLocation>
</comment>
<dbReference type="PANTHER" id="PTHR11252:SF0">
    <property type="entry name" value="POLYRIBONUCLEOTIDE NUCLEOTIDYLTRANSFERASE 1, MITOCHONDRIAL"/>
    <property type="match status" value="1"/>
</dbReference>
<evidence type="ECO:0000256" key="2">
    <source>
        <dbReference type="ARBA" id="ARBA00022490"/>
    </source>
</evidence>
<evidence type="ECO:0000313" key="10">
    <source>
        <dbReference type="EMBL" id="SDM34242.1"/>
    </source>
</evidence>
<dbReference type="SUPFAM" id="SSF54791">
    <property type="entry name" value="Eukaryotic type KH-domain (KH-domain type I)"/>
    <property type="match status" value="1"/>
</dbReference>
<dbReference type="PANTHER" id="PTHR11252">
    <property type="entry name" value="POLYRIBONUCLEOTIDE NUCLEOTIDYLTRANSFERASE"/>
    <property type="match status" value="1"/>
</dbReference>
<keyword evidence="2 7" id="KW-0963">Cytoplasm</keyword>
<dbReference type="Pfam" id="PF03725">
    <property type="entry name" value="RNase_PH_C"/>
    <property type="match status" value="1"/>
</dbReference>
<dbReference type="NCBIfam" id="TIGR03591">
    <property type="entry name" value="polynuc_phos"/>
    <property type="match status" value="1"/>
</dbReference>
<dbReference type="NCBIfam" id="NF008805">
    <property type="entry name" value="PRK11824.1"/>
    <property type="match status" value="1"/>
</dbReference>
<accession>A0ABY0R2Z2</accession>
<dbReference type="Pfam" id="PF03726">
    <property type="entry name" value="PNPase"/>
    <property type="match status" value="1"/>
</dbReference>
<proteinExistence type="inferred from homology"/>
<dbReference type="InterPro" id="IPR004088">
    <property type="entry name" value="KH_dom_type_1"/>
</dbReference>
<dbReference type="SUPFAM" id="SSF50249">
    <property type="entry name" value="Nucleic acid-binding proteins"/>
    <property type="match status" value="1"/>
</dbReference>
<evidence type="ECO:0000256" key="4">
    <source>
        <dbReference type="ARBA" id="ARBA00022695"/>
    </source>
</evidence>
<dbReference type="PIRSF" id="PIRSF005499">
    <property type="entry name" value="PNPase"/>
    <property type="match status" value="1"/>
</dbReference>
<dbReference type="InterPro" id="IPR003029">
    <property type="entry name" value="S1_domain"/>
</dbReference>
<dbReference type="HAMAP" id="MF_01595">
    <property type="entry name" value="PNPase"/>
    <property type="match status" value="1"/>
</dbReference>
<dbReference type="InterPro" id="IPR036345">
    <property type="entry name" value="ExoRNase_PH_dom2_sf"/>
</dbReference>
<dbReference type="Proteomes" id="UP000199242">
    <property type="component" value="Unassembled WGS sequence"/>
</dbReference>
<dbReference type="EC" id="2.7.7.8" evidence="7"/>
<dbReference type="Gene3D" id="3.30.230.70">
    <property type="entry name" value="GHMP Kinase, N-terminal domain"/>
    <property type="match status" value="2"/>
</dbReference>
<keyword evidence="3 7" id="KW-0808">Transferase</keyword>
<organism evidence="10 11">
    <name type="scientific">Chryseobacterium taihuense</name>
    <dbReference type="NCBI Taxonomy" id="1141221"/>
    <lineage>
        <taxon>Bacteria</taxon>
        <taxon>Pseudomonadati</taxon>
        <taxon>Bacteroidota</taxon>
        <taxon>Flavobacteriia</taxon>
        <taxon>Flavobacteriales</taxon>
        <taxon>Weeksellaceae</taxon>
        <taxon>Chryseobacterium group</taxon>
        <taxon>Chryseobacterium</taxon>
    </lineage>
</organism>
<dbReference type="InterPro" id="IPR020568">
    <property type="entry name" value="Ribosomal_Su5_D2-typ_SF"/>
</dbReference>
<evidence type="ECO:0000256" key="8">
    <source>
        <dbReference type="SAM" id="MobiDB-lite"/>
    </source>
</evidence>
<comment type="function">
    <text evidence="7">Involved in mRNA degradation. Catalyzes the phosphorolysis of single-stranded polyribonucleotides processively in the 3'- to 5'-direction.</text>
</comment>
<protein>
    <recommendedName>
        <fullName evidence="7">Polyribonucleotide nucleotidyltransferase</fullName>
        <ecNumber evidence="7">2.7.7.8</ecNumber>
    </recommendedName>
    <alternativeName>
        <fullName evidence="7">Polynucleotide phosphorylase</fullName>
        <shortName evidence="7">PNPase</shortName>
    </alternativeName>
</protein>
<comment type="similarity">
    <text evidence="1 7">Belongs to the polyribonucleotide nucleotidyltransferase family.</text>
</comment>
<keyword evidence="6 7" id="KW-0694">RNA-binding</keyword>
<evidence type="ECO:0000256" key="6">
    <source>
        <dbReference type="ARBA" id="ARBA00022884"/>
    </source>
</evidence>
<comment type="catalytic activity">
    <reaction evidence="7">
        <text>RNA(n+1) + phosphate = RNA(n) + a ribonucleoside 5'-diphosphate</text>
        <dbReference type="Rhea" id="RHEA:22096"/>
        <dbReference type="Rhea" id="RHEA-COMP:14527"/>
        <dbReference type="Rhea" id="RHEA-COMP:17342"/>
        <dbReference type="ChEBI" id="CHEBI:43474"/>
        <dbReference type="ChEBI" id="CHEBI:57930"/>
        <dbReference type="ChEBI" id="CHEBI:140395"/>
        <dbReference type="EC" id="2.7.7.8"/>
    </reaction>
</comment>
<feature type="binding site" evidence="7">
    <location>
        <position position="494"/>
    </location>
    <ligand>
        <name>Mg(2+)</name>
        <dbReference type="ChEBI" id="CHEBI:18420"/>
    </ligand>
</feature>
<dbReference type="RefSeq" id="WP_089745664.1">
    <property type="nucleotide sequence ID" value="NZ_FNHD01000024.1"/>
</dbReference>